<dbReference type="SUPFAM" id="SSF51621">
    <property type="entry name" value="Phosphoenolpyruvate/pyruvate domain"/>
    <property type="match status" value="1"/>
</dbReference>
<accession>A0A2I1IG19</accession>
<proteinExistence type="inferred from homology"/>
<evidence type="ECO:0000313" key="5">
    <source>
        <dbReference type="EMBL" id="PKY70065.1"/>
    </source>
</evidence>
<evidence type="ECO:0000313" key="6">
    <source>
        <dbReference type="Proteomes" id="UP000242755"/>
    </source>
</evidence>
<keyword evidence="3" id="KW-0456">Lyase</keyword>
<dbReference type="Pfam" id="PF03328">
    <property type="entry name" value="HpcH_HpaI"/>
    <property type="match status" value="1"/>
</dbReference>
<dbReference type="AlphaFoldDB" id="A0A2I1IG19"/>
<reference evidence="5 6" key="1">
    <citation type="submission" date="2017-12" db="EMBL/GenBank/DDBJ databases">
        <title>Phylogenetic diversity of female urinary microbiome.</title>
        <authorList>
            <person name="Thomas-White K."/>
            <person name="Wolfe A.J."/>
        </authorList>
    </citation>
    <scope>NUCLEOTIDE SEQUENCE [LARGE SCALE GENOMIC DNA]</scope>
    <source>
        <strain evidence="5 6">UMB0426</strain>
    </source>
</reference>
<keyword evidence="2" id="KW-0479">Metal-binding</keyword>
<name>A0A2I1IG19_9MICO</name>
<dbReference type="InterPro" id="IPR015813">
    <property type="entry name" value="Pyrv/PenolPyrv_kinase-like_dom"/>
</dbReference>
<dbReference type="STRING" id="1176165.GCA_001584405_02097"/>
<evidence type="ECO:0000256" key="2">
    <source>
        <dbReference type="ARBA" id="ARBA00022723"/>
    </source>
</evidence>
<feature type="domain" description="HpcH/HpaI aldolase/citrate lyase" evidence="4">
    <location>
        <begin position="121"/>
        <end position="330"/>
    </location>
</feature>
<dbReference type="EMBL" id="PKGO01000006">
    <property type="protein sequence ID" value="PKY70065.1"/>
    <property type="molecule type" value="Genomic_DNA"/>
</dbReference>
<evidence type="ECO:0000259" key="4">
    <source>
        <dbReference type="Pfam" id="PF03328"/>
    </source>
</evidence>
<comment type="similarity">
    <text evidence="1">Belongs to the HpcH/HpaI aldolase family.</text>
</comment>
<evidence type="ECO:0000256" key="3">
    <source>
        <dbReference type="ARBA" id="ARBA00023239"/>
    </source>
</evidence>
<dbReference type="InterPro" id="IPR040442">
    <property type="entry name" value="Pyrv_kinase-like_dom_sf"/>
</dbReference>
<dbReference type="PANTHER" id="PTHR30502">
    <property type="entry name" value="2-KETO-3-DEOXY-L-RHAMNONATE ALDOLASE"/>
    <property type="match status" value="1"/>
</dbReference>
<dbReference type="InterPro" id="IPR005000">
    <property type="entry name" value="Aldolase/citrate-lyase_domain"/>
</dbReference>
<gene>
    <name evidence="5" type="ORF">CYJ40_06650</name>
</gene>
<dbReference type="GO" id="GO:0016832">
    <property type="term" value="F:aldehyde-lyase activity"/>
    <property type="evidence" value="ECO:0007669"/>
    <property type="project" value="TreeGrafter"/>
</dbReference>
<dbReference type="InterPro" id="IPR050251">
    <property type="entry name" value="HpcH-HpaI_aldolase"/>
</dbReference>
<dbReference type="Gene3D" id="3.20.20.60">
    <property type="entry name" value="Phosphoenolpyruvate-binding domains"/>
    <property type="match status" value="1"/>
</dbReference>
<sequence length="344" mass="36871">MLFRVLKPAKRQRWRSLPSRGQVTLILTRRRSALRRKPPARWTLGERTPRVLKAKLKLPAARAPAQIQPQKIPIAGQSKEMTVSDTEGAAQENQLLTTARTRPVFGTFVIEFFSPGLPTLLKQAGADWVLFDLEHSGFGLDAARAPIAVARQTGITAVVRVPGPHQHLVSTALDAGADAIMVPWVESAADAKRIASWIKYPPLGVRGSAFGIAGDQYVGGPAEAAQRAADARTFFLPQIETPGAVEEVDAIAALPGVDVPFVGPLDLSTNLGVPGDFTAPAVERALERVLEACAAHSKVPGIFAPTIELACRWSDMGFRMVSLAADTALLSWAFADGLEAIRKG</sequence>
<organism evidence="5 6">
    <name type="scientific">Brevibacterium ravenspurgense</name>
    <dbReference type="NCBI Taxonomy" id="479117"/>
    <lineage>
        <taxon>Bacteria</taxon>
        <taxon>Bacillati</taxon>
        <taxon>Actinomycetota</taxon>
        <taxon>Actinomycetes</taxon>
        <taxon>Micrococcales</taxon>
        <taxon>Brevibacteriaceae</taxon>
        <taxon>Brevibacterium</taxon>
    </lineage>
</organism>
<evidence type="ECO:0000256" key="1">
    <source>
        <dbReference type="ARBA" id="ARBA00005568"/>
    </source>
</evidence>
<dbReference type="GO" id="GO:0046872">
    <property type="term" value="F:metal ion binding"/>
    <property type="evidence" value="ECO:0007669"/>
    <property type="project" value="UniProtKB-KW"/>
</dbReference>
<dbReference type="GO" id="GO:0005737">
    <property type="term" value="C:cytoplasm"/>
    <property type="evidence" value="ECO:0007669"/>
    <property type="project" value="TreeGrafter"/>
</dbReference>
<dbReference type="Proteomes" id="UP000242755">
    <property type="component" value="Unassembled WGS sequence"/>
</dbReference>
<protein>
    <submittedName>
        <fullName evidence="5">Aldolase</fullName>
    </submittedName>
</protein>
<comment type="caution">
    <text evidence="5">The sequence shown here is derived from an EMBL/GenBank/DDBJ whole genome shotgun (WGS) entry which is preliminary data.</text>
</comment>
<dbReference type="PANTHER" id="PTHR30502:SF0">
    <property type="entry name" value="PHOSPHOENOLPYRUVATE CARBOXYLASE FAMILY PROTEIN"/>
    <property type="match status" value="1"/>
</dbReference>